<name>A0A8H5F0A7_9AGAR</name>
<dbReference type="GO" id="GO:0005506">
    <property type="term" value="F:iron ion binding"/>
    <property type="evidence" value="ECO:0007669"/>
    <property type="project" value="InterPro"/>
</dbReference>
<keyword evidence="7" id="KW-0472">Membrane</keyword>
<evidence type="ECO:0000256" key="4">
    <source>
        <dbReference type="ARBA" id="ARBA00022723"/>
    </source>
</evidence>
<dbReference type="SUPFAM" id="SSF48264">
    <property type="entry name" value="Cytochrome P450"/>
    <property type="match status" value="1"/>
</dbReference>
<comment type="cofactor">
    <cofactor evidence="1 6">
        <name>heme</name>
        <dbReference type="ChEBI" id="CHEBI:30413"/>
    </cofactor>
</comment>
<evidence type="ECO:0008006" key="10">
    <source>
        <dbReference type="Google" id="ProtNLM"/>
    </source>
</evidence>
<keyword evidence="4 6" id="KW-0479">Metal-binding</keyword>
<evidence type="ECO:0000313" key="8">
    <source>
        <dbReference type="EMBL" id="KAF5318926.1"/>
    </source>
</evidence>
<dbReference type="GO" id="GO:0020037">
    <property type="term" value="F:heme binding"/>
    <property type="evidence" value="ECO:0007669"/>
    <property type="project" value="InterPro"/>
</dbReference>
<dbReference type="Gene3D" id="1.10.630.10">
    <property type="entry name" value="Cytochrome P450"/>
    <property type="match status" value="1"/>
</dbReference>
<dbReference type="GO" id="GO:0008395">
    <property type="term" value="F:steroid hydroxylase activity"/>
    <property type="evidence" value="ECO:0007669"/>
    <property type="project" value="TreeGrafter"/>
</dbReference>
<evidence type="ECO:0000256" key="5">
    <source>
        <dbReference type="ARBA" id="ARBA00023004"/>
    </source>
</evidence>
<dbReference type="Proteomes" id="UP000541558">
    <property type="component" value="Unassembled WGS sequence"/>
</dbReference>
<feature type="transmembrane region" description="Helical" evidence="7">
    <location>
        <begin position="6"/>
        <end position="25"/>
    </location>
</feature>
<evidence type="ECO:0000256" key="2">
    <source>
        <dbReference type="ARBA" id="ARBA00010617"/>
    </source>
</evidence>
<dbReference type="InterPro" id="IPR050529">
    <property type="entry name" value="CYP450_sterol_14alpha_dmase"/>
</dbReference>
<dbReference type="AlphaFoldDB" id="A0A8H5F0A7"/>
<gene>
    <name evidence="8" type="ORF">D9611_013676</name>
</gene>
<evidence type="ECO:0000256" key="6">
    <source>
        <dbReference type="PIRSR" id="PIRSR602403-1"/>
    </source>
</evidence>
<comment type="similarity">
    <text evidence="2">Belongs to the cytochrome P450 family.</text>
</comment>
<dbReference type="InterPro" id="IPR002403">
    <property type="entry name" value="Cyt_P450_E_grp-IV"/>
</dbReference>
<dbReference type="PRINTS" id="PR00465">
    <property type="entry name" value="EP450IV"/>
</dbReference>
<keyword evidence="7" id="KW-0812">Transmembrane</keyword>
<sequence>MASSSGIAFMLTICGLPALAGYCYLFKQEKQRSRREYAVAEDYQDKHGPICQTKLWGRLVAVVTKPLLLTRLENELKVLHTSGPRQEKICMLTGIADAVRLTEVMEERMIPITFRELSPNGLLPSGLLTSFDKGLALAFATAPGHTDFTGAQNISLSEFVSYSVFYATAFSFFGPKFPVESHHDFSVLASNAHLLRSPISRWSLVSRKAHAARSAMMKTFSRFIEEWWYADGLDHIEGISPLMERVLQASKEEELTMEEAAGCLFVLFCDAVTNVTPMSFWAMAHVLKDHSIYRSLRHETRSQPASHLYGPLLESVVQETLRWAPSPQPTRQAVADADFALEGKRYRLKAGTQIVSDMSEYHFDMDLYPQPQIFQPKRFLGESLPLPRPFGEGKHMCKGMYLAVFQIKSFISNTLRSFDLRVMGCRATDTPTENHQQMGSIRALADMGDTSMDVAISVARRY</sequence>
<dbReference type="EMBL" id="JAACJK010000176">
    <property type="protein sequence ID" value="KAF5318926.1"/>
    <property type="molecule type" value="Genomic_DNA"/>
</dbReference>
<evidence type="ECO:0000313" key="9">
    <source>
        <dbReference type="Proteomes" id="UP000541558"/>
    </source>
</evidence>
<dbReference type="InterPro" id="IPR001128">
    <property type="entry name" value="Cyt_P450"/>
</dbReference>
<dbReference type="GO" id="GO:0016705">
    <property type="term" value="F:oxidoreductase activity, acting on paired donors, with incorporation or reduction of molecular oxygen"/>
    <property type="evidence" value="ECO:0007669"/>
    <property type="project" value="InterPro"/>
</dbReference>
<keyword evidence="5 6" id="KW-0408">Iron</keyword>
<evidence type="ECO:0000256" key="7">
    <source>
        <dbReference type="SAM" id="Phobius"/>
    </source>
</evidence>
<evidence type="ECO:0000256" key="1">
    <source>
        <dbReference type="ARBA" id="ARBA00001971"/>
    </source>
</evidence>
<feature type="binding site" description="axial binding residue" evidence="6">
    <location>
        <position position="397"/>
    </location>
    <ligand>
        <name>heme</name>
        <dbReference type="ChEBI" id="CHEBI:30413"/>
    </ligand>
    <ligandPart>
        <name>Fe</name>
        <dbReference type="ChEBI" id="CHEBI:18248"/>
    </ligandPart>
</feature>
<evidence type="ECO:0000256" key="3">
    <source>
        <dbReference type="ARBA" id="ARBA00022617"/>
    </source>
</evidence>
<dbReference type="Pfam" id="PF00067">
    <property type="entry name" value="p450"/>
    <property type="match status" value="1"/>
</dbReference>
<protein>
    <recommendedName>
        <fullName evidence="10">Cytochrome P450</fullName>
    </recommendedName>
</protein>
<accession>A0A8H5F0A7</accession>
<dbReference type="PANTHER" id="PTHR24304:SF2">
    <property type="entry name" value="24-HYDROXYCHOLESTEROL 7-ALPHA-HYDROXYLASE"/>
    <property type="match status" value="1"/>
</dbReference>
<reference evidence="8 9" key="1">
    <citation type="journal article" date="2020" name="ISME J.">
        <title>Uncovering the hidden diversity of litter-decomposition mechanisms in mushroom-forming fungi.</title>
        <authorList>
            <person name="Floudas D."/>
            <person name="Bentzer J."/>
            <person name="Ahren D."/>
            <person name="Johansson T."/>
            <person name="Persson P."/>
            <person name="Tunlid A."/>
        </authorList>
    </citation>
    <scope>NUCLEOTIDE SEQUENCE [LARGE SCALE GENOMIC DNA]</scope>
    <source>
        <strain evidence="8 9">CBS 175.51</strain>
    </source>
</reference>
<proteinExistence type="inferred from homology"/>
<keyword evidence="3 6" id="KW-0349">Heme</keyword>
<keyword evidence="7" id="KW-1133">Transmembrane helix</keyword>
<dbReference type="OrthoDB" id="3366823at2759"/>
<organism evidence="8 9">
    <name type="scientific">Ephemerocybe angulata</name>
    <dbReference type="NCBI Taxonomy" id="980116"/>
    <lineage>
        <taxon>Eukaryota</taxon>
        <taxon>Fungi</taxon>
        <taxon>Dikarya</taxon>
        <taxon>Basidiomycota</taxon>
        <taxon>Agaricomycotina</taxon>
        <taxon>Agaricomycetes</taxon>
        <taxon>Agaricomycetidae</taxon>
        <taxon>Agaricales</taxon>
        <taxon>Agaricineae</taxon>
        <taxon>Psathyrellaceae</taxon>
        <taxon>Ephemerocybe</taxon>
    </lineage>
</organism>
<comment type="caution">
    <text evidence="8">The sequence shown here is derived from an EMBL/GenBank/DDBJ whole genome shotgun (WGS) entry which is preliminary data.</text>
</comment>
<dbReference type="InterPro" id="IPR036396">
    <property type="entry name" value="Cyt_P450_sf"/>
</dbReference>
<keyword evidence="9" id="KW-1185">Reference proteome</keyword>
<dbReference type="PANTHER" id="PTHR24304">
    <property type="entry name" value="CYTOCHROME P450 FAMILY 7"/>
    <property type="match status" value="1"/>
</dbReference>